<evidence type="ECO:0000313" key="1">
    <source>
        <dbReference type="EMBL" id="OIR00090.1"/>
    </source>
</evidence>
<sequence length="593" mass="64585">MLRITIIACLLSISNAAFALSSITIKADTIESDVVIVRKAALVIDLHANPIIVLAAEIKPSADNNWMQAKLSCNVPRNLNDGTWSCAHGLVQAERIKLPFSLNVLPQSKGFSADLSVQEASFSDEAGLHAAEKLSGNLQLNVTKDGNGWRWHNVLNWTGGEMFWQPFYVANGGHQFIASGVFEDGIITFDSANINIKDVGQLSFDGQMRLKDYSLIRLNADLPNLELSAAYPLIFKPLLEKTAFNNIDVAGKAALKVTIRDAELQMFDLHLNDVDISDKNNKFSFYKVNANIPWSYDDARTVSLAYMSGSLLNLPLGKTSISAEVNRYSLTSPNVTLPILDGALQLSDVSAARIGGNWHWHLGAKLAPISMPDFSLALKLPRMEGKASAEIPQVTYTHGMLTTDGQMVFNVFSGKATVSNLVMQDPLGTVPKLNLDMSFRYLDLGDLTRTFSFGAIEGKLDGDVGNLQMQNWKPVNFDAKIESSPGKYPKKISQRAVENISALGGAGAAAAIQRSFLRFFKQFNYAKIGLSCKLRNDVCQMSGVESTAGGYVIVKGSGIPAITVLGYNQTVSWSDLLGRIKRVIDGNTKAVIQ</sequence>
<name>A0A1J5RWB0_9ZZZZ</name>
<accession>A0A1J5RWB0</accession>
<comment type="caution">
    <text evidence="1">The sequence shown here is derived from an EMBL/GenBank/DDBJ whole genome shotgun (WGS) entry which is preliminary data.</text>
</comment>
<proteinExistence type="predicted"/>
<evidence type="ECO:0008006" key="2">
    <source>
        <dbReference type="Google" id="ProtNLM"/>
    </source>
</evidence>
<organism evidence="1">
    <name type="scientific">mine drainage metagenome</name>
    <dbReference type="NCBI Taxonomy" id="410659"/>
    <lineage>
        <taxon>unclassified sequences</taxon>
        <taxon>metagenomes</taxon>
        <taxon>ecological metagenomes</taxon>
    </lineage>
</organism>
<dbReference type="AlphaFoldDB" id="A0A1J5RWB0"/>
<reference evidence="1" key="1">
    <citation type="submission" date="2016-10" db="EMBL/GenBank/DDBJ databases">
        <title>Sequence of Gallionella enrichment culture.</title>
        <authorList>
            <person name="Poehlein A."/>
            <person name="Muehling M."/>
            <person name="Daniel R."/>
        </authorList>
    </citation>
    <scope>NUCLEOTIDE SEQUENCE</scope>
</reference>
<protein>
    <recommendedName>
        <fullName evidence="2">Dicarboxylate transport domain-containing protein</fullName>
    </recommendedName>
</protein>
<gene>
    <name evidence="1" type="ORF">GALL_179110</name>
</gene>
<dbReference type="EMBL" id="MLJW01000099">
    <property type="protein sequence ID" value="OIR00090.1"/>
    <property type="molecule type" value="Genomic_DNA"/>
</dbReference>